<accession>A0AA87RKG3</accession>
<dbReference type="AlphaFoldDB" id="A0AA87RKG3"/>
<gene>
    <name evidence="1" type="ORF">ABA31_21740</name>
</gene>
<comment type="caution">
    <text evidence="1">The sequence shown here is derived from an EMBL/GenBank/DDBJ whole genome shotgun (WGS) entry which is preliminary data.</text>
</comment>
<dbReference type="RefSeq" id="WP_146795444.1">
    <property type="nucleotide sequence ID" value="NZ_BJUU01000014.1"/>
</dbReference>
<evidence type="ECO:0000313" key="1">
    <source>
        <dbReference type="EMBL" id="GEK80823.1"/>
    </source>
</evidence>
<organism evidence="1 2">
    <name type="scientific">Agrococcus baldri</name>
    <dbReference type="NCBI Taxonomy" id="153730"/>
    <lineage>
        <taxon>Bacteria</taxon>
        <taxon>Bacillati</taxon>
        <taxon>Actinomycetota</taxon>
        <taxon>Actinomycetes</taxon>
        <taxon>Micrococcales</taxon>
        <taxon>Microbacteriaceae</taxon>
        <taxon>Agrococcus</taxon>
    </lineage>
</organism>
<dbReference type="EMBL" id="BJUU01000014">
    <property type="protein sequence ID" value="GEK80823.1"/>
    <property type="molecule type" value="Genomic_DNA"/>
</dbReference>
<dbReference type="Pfam" id="PF10012">
    <property type="entry name" value="DUF2255"/>
    <property type="match status" value="1"/>
</dbReference>
<evidence type="ECO:0000313" key="2">
    <source>
        <dbReference type="Proteomes" id="UP000321749"/>
    </source>
</evidence>
<sequence length="128" mass="14321">MPEQTATEWTKAELDELHRVGEIRVAGSRRDGSLRTLTIVWHVVVDGMLYTRSVHGDEGQWYRGVLRQLRGAISWSGQTRDVVFAHDDSRDDAIDAAYFEKYGRGSASQSITSDVARATTLRVDPVDA</sequence>
<dbReference type="InterPro" id="IPR016888">
    <property type="entry name" value="UCP028498"/>
</dbReference>
<protein>
    <recommendedName>
        <fullName evidence="3">DUF2255 domain-containing protein</fullName>
    </recommendedName>
</protein>
<dbReference type="Proteomes" id="UP000321749">
    <property type="component" value="Unassembled WGS sequence"/>
</dbReference>
<evidence type="ECO:0008006" key="3">
    <source>
        <dbReference type="Google" id="ProtNLM"/>
    </source>
</evidence>
<reference evidence="1 2" key="1">
    <citation type="submission" date="2019-07" db="EMBL/GenBank/DDBJ databases">
        <title>Whole genome shotgun sequence of Agrococcus baldri NBRC 103055.</title>
        <authorList>
            <person name="Hosoyama A."/>
            <person name="Uohara A."/>
            <person name="Ohji S."/>
            <person name="Ichikawa N."/>
        </authorList>
    </citation>
    <scope>NUCLEOTIDE SEQUENCE [LARGE SCALE GENOMIC DNA]</scope>
    <source>
        <strain evidence="1 2">NBRC 103055</strain>
    </source>
</reference>
<name>A0AA87RKG3_9MICO</name>
<proteinExistence type="predicted"/>
<keyword evidence="2" id="KW-1185">Reference proteome</keyword>